<dbReference type="AlphaFoldDB" id="A0A5D0MFB4"/>
<comment type="caution">
    <text evidence="2">The sequence shown here is derived from an EMBL/GenBank/DDBJ whole genome shotgun (WGS) entry which is preliminary data.</text>
</comment>
<dbReference type="GO" id="GO:0003676">
    <property type="term" value="F:nucleic acid binding"/>
    <property type="evidence" value="ECO:0007669"/>
    <property type="project" value="InterPro"/>
</dbReference>
<dbReference type="InterPro" id="IPR025364">
    <property type="entry name" value="DUF4268"/>
</dbReference>
<dbReference type="Proteomes" id="UP000323337">
    <property type="component" value="Unassembled WGS sequence"/>
</dbReference>
<evidence type="ECO:0000313" key="2">
    <source>
        <dbReference type="EMBL" id="TYB32384.1"/>
    </source>
</evidence>
<name>A0A5D0MFB4_FLESI</name>
<organism evidence="2 3">
    <name type="scientific">Flexistipes sinusarabici</name>
    <dbReference type="NCBI Taxonomy" id="2352"/>
    <lineage>
        <taxon>Bacteria</taxon>
        <taxon>Pseudomonadati</taxon>
        <taxon>Deferribacterota</taxon>
        <taxon>Deferribacteres</taxon>
        <taxon>Deferribacterales</taxon>
        <taxon>Flexistipitaceae</taxon>
        <taxon>Flexistipes</taxon>
    </lineage>
</organism>
<gene>
    <name evidence="2" type="ORF">FXF49_11795</name>
</gene>
<proteinExistence type="predicted"/>
<dbReference type="Pfam" id="PF14088">
    <property type="entry name" value="DUF4268"/>
    <property type="match status" value="1"/>
</dbReference>
<dbReference type="RefSeq" id="WP_303702104.1">
    <property type="nucleotide sequence ID" value="NZ_VSIV01000373.1"/>
</dbReference>
<evidence type="ECO:0000259" key="1">
    <source>
        <dbReference type="Pfam" id="PF14088"/>
    </source>
</evidence>
<evidence type="ECO:0000313" key="3">
    <source>
        <dbReference type="Proteomes" id="UP000323337"/>
    </source>
</evidence>
<feature type="domain" description="DUF4268" evidence="1">
    <location>
        <begin position="175"/>
        <end position="304"/>
    </location>
</feature>
<dbReference type="EMBL" id="VSIV01000373">
    <property type="protein sequence ID" value="TYB32384.1"/>
    <property type="molecule type" value="Genomic_DNA"/>
</dbReference>
<reference evidence="2 3" key="1">
    <citation type="submission" date="2019-08" db="EMBL/GenBank/DDBJ databases">
        <title>Genomic characterization of a novel candidate phylum (ARYD3) from a high temperature, high salinity tertiary oil reservoir in north central Oklahoma, USA.</title>
        <authorList>
            <person name="Youssef N.H."/>
            <person name="Yadav A."/>
            <person name="Elshahed M.S."/>
        </authorList>
    </citation>
    <scope>NUCLEOTIDE SEQUENCE [LARGE SCALE GENOMIC DNA]</scope>
    <source>
        <strain evidence="2">ARYD1</strain>
    </source>
</reference>
<dbReference type="InterPro" id="IPR011856">
    <property type="entry name" value="tRNA_endonuc-like_dom_sf"/>
</dbReference>
<sequence>MSIGRLKKIELREFWRHEAVDFTQWLAMDENLYLLSEAISIDIKLIQTEASVGKFNVDILAEEENTGRKIVIENQLETTNHDHLGKIITYASGFDAEIIIWIAKEIRDEHRQAVEWINDHSDNQLNIFAIEIELWQIENSPYAPNFKIVSKPNDWAKAVKQSTIKSELTDRKLMQLEFWTQFKEYALNQNTNLRLRKVYPQHWYDISIGNSKSHITLVIDADNEQIRCEFYIPDAMEVYEYLLTKKDIIENSLNYELEWMELEGKKASRIRTIKEIDVADDENWNESFEWFMKTSQDFQLTFSEELKKMNHKKNITT</sequence>
<accession>A0A5D0MFB4</accession>
<protein>
    <submittedName>
        <fullName evidence="2">DUF4268 domain-containing protein</fullName>
    </submittedName>
</protein>
<dbReference type="Gene3D" id="3.40.1350.10">
    <property type="match status" value="1"/>
</dbReference>